<proteinExistence type="inferred from homology"/>
<sequence>MEILIQAINQPLQQLSPTTDAQNKANISPGEAQEKFASALKNAIDKVNDVQIASDKKTEAMANGKVTDLHDVMIAAQKSNIALEATVQIQSKAVEAYKEVMSMQV</sequence>
<keyword evidence="7" id="KW-1185">Reference proteome</keyword>
<dbReference type="AlphaFoldDB" id="A0A0L0QNJ5"/>
<dbReference type="GO" id="GO:0009425">
    <property type="term" value="C:bacterial-type flagellum basal body"/>
    <property type="evidence" value="ECO:0007669"/>
    <property type="project" value="UniProtKB-SubCell"/>
</dbReference>
<dbReference type="PRINTS" id="PR01006">
    <property type="entry name" value="FLGHOOKFLIE"/>
</dbReference>
<keyword evidence="6" id="KW-0969">Cilium</keyword>
<dbReference type="HAMAP" id="MF_00724">
    <property type="entry name" value="FliE"/>
    <property type="match status" value="1"/>
</dbReference>
<evidence type="ECO:0000256" key="1">
    <source>
        <dbReference type="ARBA" id="ARBA00004117"/>
    </source>
</evidence>
<dbReference type="Pfam" id="PF02049">
    <property type="entry name" value="FliE"/>
    <property type="match status" value="1"/>
</dbReference>
<protein>
    <recommendedName>
        <fullName evidence="4 5">Flagellar hook-basal body complex protein FliE</fullName>
    </recommendedName>
</protein>
<evidence type="ECO:0000256" key="5">
    <source>
        <dbReference type="NCBIfam" id="TIGR00205"/>
    </source>
</evidence>
<comment type="subcellular location">
    <subcellularLocation>
        <location evidence="1 4">Bacterial flagellum basal body</location>
    </subcellularLocation>
</comment>
<dbReference type="Proteomes" id="UP000036780">
    <property type="component" value="Unassembled WGS sequence"/>
</dbReference>
<keyword evidence="6" id="KW-0966">Cell projection</keyword>
<dbReference type="NCBIfam" id="TIGR00205">
    <property type="entry name" value="fliE"/>
    <property type="match status" value="1"/>
</dbReference>
<comment type="caution">
    <text evidence="6">The sequence shown here is derived from an EMBL/GenBank/DDBJ whole genome shotgun (WGS) entry which is preliminary data.</text>
</comment>
<dbReference type="PATRIC" id="fig|1473.5.peg.2201"/>
<organism evidence="6 7">
    <name type="scientific">Virgibacillus pantothenticus</name>
    <dbReference type="NCBI Taxonomy" id="1473"/>
    <lineage>
        <taxon>Bacteria</taxon>
        <taxon>Bacillati</taxon>
        <taxon>Bacillota</taxon>
        <taxon>Bacilli</taxon>
        <taxon>Bacillales</taxon>
        <taxon>Bacillaceae</taxon>
        <taxon>Virgibacillus</taxon>
    </lineage>
</organism>
<keyword evidence="6" id="KW-0282">Flagellum</keyword>
<dbReference type="GO" id="GO:0071973">
    <property type="term" value="P:bacterial-type flagellum-dependent cell motility"/>
    <property type="evidence" value="ECO:0007669"/>
    <property type="project" value="InterPro"/>
</dbReference>
<name>A0A0L0QNJ5_VIRPA</name>
<dbReference type="EMBL" id="LGTO01000007">
    <property type="protein sequence ID" value="KNE20167.1"/>
    <property type="molecule type" value="Genomic_DNA"/>
</dbReference>
<dbReference type="PANTHER" id="PTHR34653:SF1">
    <property type="entry name" value="FLAGELLAR HOOK-BASAL BODY COMPLEX PROTEIN FLIE"/>
    <property type="match status" value="1"/>
</dbReference>
<reference evidence="7" key="1">
    <citation type="submission" date="2015-07" db="EMBL/GenBank/DDBJ databases">
        <title>Fjat-10053 dsm26.</title>
        <authorList>
            <person name="Liu B."/>
            <person name="Wang J."/>
            <person name="Zhu Y."/>
            <person name="Liu G."/>
            <person name="Chen Q."/>
            <person name="Chen Z."/>
            <person name="Lan J."/>
            <person name="Che J."/>
            <person name="Ge C."/>
            <person name="Shi H."/>
            <person name="Pan Z."/>
            <person name="Liu X."/>
        </authorList>
    </citation>
    <scope>NUCLEOTIDE SEQUENCE [LARGE SCALE GENOMIC DNA]</scope>
    <source>
        <strain evidence="7">DSM 26</strain>
    </source>
</reference>
<evidence type="ECO:0000313" key="6">
    <source>
        <dbReference type="EMBL" id="KNE20167.1"/>
    </source>
</evidence>
<evidence type="ECO:0000256" key="2">
    <source>
        <dbReference type="ARBA" id="ARBA00009272"/>
    </source>
</evidence>
<evidence type="ECO:0000313" key="7">
    <source>
        <dbReference type="Proteomes" id="UP000036780"/>
    </source>
</evidence>
<accession>A0A0L0QNJ5</accession>
<dbReference type="GO" id="GO:0005198">
    <property type="term" value="F:structural molecule activity"/>
    <property type="evidence" value="ECO:0007669"/>
    <property type="project" value="UniProtKB-UniRule"/>
</dbReference>
<keyword evidence="3 4" id="KW-0975">Bacterial flagellum</keyword>
<gene>
    <name evidence="4" type="primary">fliE</name>
    <name evidence="6" type="ORF">AFK71_17400</name>
</gene>
<dbReference type="GO" id="GO:0003774">
    <property type="term" value="F:cytoskeletal motor activity"/>
    <property type="evidence" value="ECO:0007669"/>
    <property type="project" value="InterPro"/>
</dbReference>
<comment type="similarity">
    <text evidence="2 4">Belongs to the FliE family.</text>
</comment>
<dbReference type="InterPro" id="IPR001624">
    <property type="entry name" value="FliE"/>
</dbReference>
<dbReference type="PANTHER" id="PTHR34653">
    <property type="match status" value="1"/>
</dbReference>
<evidence type="ECO:0000256" key="4">
    <source>
        <dbReference type="HAMAP-Rule" id="MF_00724"/>
    </source>
</evidence>
<evidence type="ECO:0000256" key="3">
    <source>
        <dbReference type="ARBA" id="ARBA00023143"/>
    </source>
</evidence>